<dbReference type="AlphaFoldDB" id="A0A399T6Y2"/>
<dbReference type="InterPro" id="IPR036102">
    <property type="entry name" value="OsmC/Ohrsf"/>
</dbReference>
<name>A0A399T6Y2_9BACT</name>
<dbReference type="InterPro" id="IPR015946">
    <property type="entry name" value="KH_dom-like_a/b"/>
</dbReference>
<protein>
    <submittedName>
        <fullName evidence="1">OsmC family peroxiredoxin</fullName>
    </submittedName>
</protein>
<dbReference type="Pfam" id="PF02566">
    <property type="entry name" value="OsmC"/>
    <property type="match status" value="1"/>
</dbReference>
<sequence>MSKQQVKINWLEKMAFEAEVNGHKLILDAAEEVGGENRGPRPKPLLLTALAGCTGMDVVSILKKMRVELDNFDVIVEGDLTEEHPKQFYKMNVIYEFTGKDLSLEKLKKAVSLSEERYCGVSAMFKKAIEITTEIRIIES</sequence>
<gene>
    <name evidence="1" type="ORF">D1614_02265</name>
</gene>
<dbReference type="OrthoDB" id="9804010at2"/>
<accession>A0A399T6Y2</accession>
<comment type="caution">
    <text evidence="1">The sequence shown here is derived from an EMBL/GenBank/DDBJ whole genome shotgun (WGS) entry which is preliminary data.</text>
</comment>
<dbReference type="InterPro" id="IPR003718">
    <property type="entry name" value="OsmC/Ohr_fam"/>
</dbReference>
<dbReference type="PANTHER" id="PTHR34352">
    <property type="entry name" value="PROTEIN YHFA"/>
    <property type="match status" value="1"/>
</dbReference>
<dbReference type="Proteomes" id="UP000265926">
    <property type="component" value="Unassembled WGS sequence"/>
</dbReference>
<proteinExistence type="predicted"/>
<dbReference type="RefSeq" id="WP_119436242.1">
    <property type="nucleotide sequence ID" value="NZ_QWGR01000001.1"/>
</dbReference>
<dbReference type="PANTHER" id="PTHR34352:SF1">
    <property type="entry name" value="PROTEIN YHFA"/>
    <property type="match status" value="1"/>
</dbReference>
<reference evidence="1 2" key="1">
    <citation type="submission" date="2018-08" db="EMBL/GenBank/DDBJ databases">
        <title>Pallidiluteibacterium maritimus gen. nov., sp. nov., isolated from coastal sediment.</title>
        <authorList>
            <person name="Zhou L.Y."/>
        </authorList>
    </citation>
    <scope>NUCLEOTIDE SEQUENCE [LARGE SCALE GENOMIC DNA]</scope>
    <source>
        <strain evidence="1 2">XSD2</strain>
    </source>
</reference>
<evidence type="ECO:0000313" key="2">
    <source>
        <dbReference type="Proteomes" id="UP000265926"/>
    </source>
</evidence>
<organism evidence="1 2">
    <name type="scientific">Maribellus luteus</name>
    <dbReference type="NCBI Taxonomy" id="2305463"/>
    <lineage>
        <taxon>Bacteria</taxon>
        <taxon>Pseudomonadati</taxon>
        <taxon>Bacteroidota</taxon>
        <taxon>Bacteroidia</taxon>
        <taxon>Marinilabiliales</taxon>
        <taxon>Prolixibacteraceae</taxon>
        <taxon>Maribellus</taxon>
    </lineage>
</organism>
<evidence type="ECO:0000313" key="1">
    <source>
        <dbReference type="EMBL" id="RIJ50774.1"/>
    </source>
</evidence>
<dbReference type="Gene3D" id="3.30.300.20">
    <property type="match status" value="1"/>
</dbReference>
<dbReference type="SUPFAM" id="SSF82784">
    <property type="entry name" value="OsmC-like"/>
    <property type="match status" value="1"/>
</dbReference>
<dbReference type="EMBL" id="QWGR01000001">
    <property type="protein sequence ID" value="RIJ50774.1"/>
    <property type="molecule type" value="Genomic_DNA"/>
</dbReference>
<keyword evidence="2" id="KW-1185">Reference proteome</keyword>